<gene>
    <name evidence="8" type="ORF">CKAN_02347600</name>
</gene>
<dbReference type="PANTHER" id="PTHR31190">
    <property type="entry name" value="DNA-BINDING DOMAIN"/>
    <property type="match status" value="1"/>
</dbReference>
<name>A0A443PTV2_9MAGN</name>
<dbReference type="InterPro" id="IPR016177">
    <property type="entry name" value="DNA-bd_dom_sf"/>
</dbReference>
<evidence type="ECO:0000259" key="7">
    <source>
        <dbReference type="PROSITE" id="PS51032"/>
    </source>
</evidence>
<dbReference type="SUPFAM" id="SSF54171">
    <property type="entry name" value="DNA-binding domain"/>
    <property type="match status" value="1"/>
</dbReference>
<dbReference type="AlphaFoldDB" id="A0A443PTV2"/>
<accession>A0A443PTV2</accession>
<evidence type="ECO:0000256" key="4">
    <source>
        <dbReference type="ARBA" id="ARBA00023163"/>
    </source>
</evidence>
<proteinExistence type="predicted"/>
<keyword evidence="3" id="KW-0238">DNA-binding</keyword>
<evidence type="ECO:0000313" key="8">
    <source>
        <dbReference type="EMBL" id="RWR94195.1"/>
    </source>
</evidence>
<evidence type="ECO:0000256" key="6">
    <source>
        <dbReference type="SAM" id="MobiDB-lite"/>
    </source>
</evidence>
<dbReference type="GO" id="GO:0003677">
    <property type="term" value="F:DNA binding"/>
    <property type="evidence" value="ECO:0007669"/>
    <property type="project" value="UniProtKB-KW"/>
</dbReference>
<keyword evidence="4" id="KW-0804">Transcription</keyword>
<dbReference type="EMBL" id="QPKB01000010">
    <property type="protein sequence ID" value="RWR94195.1"/>
    <property type="molecule type" value="Genomic_DNA"/>
</dbReference>
<keyword evidence="2" id="KW-0805">Transcription regulation</keyword>
<evidence type="ECO:0000256" key="5">
    <source>
        <dbReference type="ARBA" id="ARBA00023242"/>
    </source>
</evidence>
<dbReference type="PRINTS" id="PR00367">
    <property type="entry name" value="ETHRSPELEMNT"/>
</dbReference>
<feature type="domain" description="AP2/ERF" evidence="7">
    <location>
        <begin position="60"/>
        <end position="117"/>
    </location>
</feature>
<dbReference type="FunFam" id="3.30.730.10:FF:000001">
    <property type="entry name" value="Ethylene-responsive transcription factor 2"/>
    <property type="match status" value="1"/>
</dbReference>
<dbReference type="InterPro" id="IPR036955">
    <property type="entry name" value="AP2/ERF_dom_sf"/>
</dbReference>
<dbReference type="Gene3D" id="3.30.730.10">
    <property type="entry name" value="AP2/ERF domain"/>
    <property type="match status" value="1"/>
</dbReference>
<dbReference type="STRING" id="337451.A0A443PTV2"/>
<reference evidence="8 9" key="1">
    <citation type="journal article" date="2019" name="Nat. Plants">
        <title>Stout camphor tree genome fills gaps in understanding of flowering plant genome evolution.</title>
        <authorList>
            <person name="Chaw S.M."/>
            <person name="Liu Y.C."/>
            <person name="Wu Y.W."/>
            <person name="Wang H.Y."/>
            <person name="Lin C.I."/>
            <person name="Wu C.S."/>
            <person name="Ke H.M."/>
            <person name="Chang L.Y."/>
            <person name="Hsu C.Y."/>
            <person name="Yang H.T."/>
            <person name="Sudianto E."/>
            <person name="Hsu M.H."/>
            <person name="Wu K.P."/>
            <person name="Wang L.N."/>
            <person name="Leebens-Mack J.H."/>
            <person name="Tsai I.J."/>
        </authorList>
    </citation>
    <scope>NUCLEOTIDE SEQUENCE [LARGE SCALE GENOMIC DNA]</scope>
    <source>
        <strain evidence="9">cv. Chaw 1501</strain>
        <tissue evidence="8">Young leaves</tissue>
    </source>
</reference>
<feature type="region of interest" description="Disordered" evidence="6">
    <location>
        <begin position="17"/>
        <end position="54"/>
    </location>
</feature>
<dbReference type="OrthoDB" id="1930411at2759"/>
<comment type="caution">
    <text evidence="8">The sequence shown here is derived from an EMBL/GenBank/DDBJ whole genome shotgun (WGS) entry which is preliminary data.</text>
</comment>
<keyword evidence="5" id="KW-0539">Nucleus</keyword>
<dbReference type="InterPro" id="IPR044808">
    <property type="entry name" value="ERF_plant"/>
</dbReference>
<dbReference type="GO" id="GO:0003700">
    <property type="term" value="F:DNA-binding transcription factor activity"/>
    <property type="evidence" value="ECO:0007669"/>
    <property type="project" value="InterPro"/>
</dbReference>
<dbReference type="PANTHER" id="PTHR31190:SF376">
    <property type="entry name" value="EREB-LIKE PROTEIN"/>
    <property type="match status" value="1"/>
</dbReference>
<dbReference type="GO" id="GO:0005634">
    <property type="term" value="C:nucleus"/>
    <property type="evidence" value="ECO:0007669"/>
    <property type="project" value="UniProtKB-SubCell"/>
</dbReference>
<dbReference type="GO" id="GO:0009873">
    <property type="term" value="P:ethylene-activated signaling pathway"/>
    <property type="evidence" value="ECO:0007669"/>
    <property type="project" value="InterPro"/>
</dbReference>
<sequence length="288" mass="32117">MCGGAIIADFIPRNRPRRVSGSDLWPEPSFLSTAQTKPFPSPSEEEIAEDKTTKRKRKNLYRGIRQRPWGKWAAEIRDPRKGVRVWLGTFNTAEEAARAYDKEARRIRGKKAKVNFPNEGEQQLDNNTTTQMNMQMQKPIPSYYNGYDHNNINAPQELDFGFVGAPNFTQIGAESCNSAVSVPSGCLTSGSGLNGRDVPVVMGRMKEEAVMVDETRVKNLSEELSAFESFMKLIEIPYMDGGVDQQQQQQQQQVALNPVQESDIGDLWNFVGDDVLASDMAASSNAAF</sequence>
<dbReference type="CDD" id="cd00018">
    <property type="entry name" value="AP2"/>
    <property type="match status" value="1"/>
</dbReference>
<dbReference type="Pfam" id="PF00847">
    <property type="entry name" value="AP2"/>
    <property type="match status" value="1"/>
</dbReference>
<organism evidence="8 9">
    <name type="scientific">Cinnamomum micranthum f. kanehirae</name>
    <dbReference type="NCBI Taxonomy" id="337451"/>
    <lineage>
        <taxon>Eukaryota</taxon>
        <taxon>Viridiplantae</taxon>
        <taxon>Streptophyta</taxon>
        <taxon>Embryophyta</taxon>
        <taxon>Tracheophyta</taxon>
        <taxon>Spermatophyta</taxon>
        <taxon>Magnoliopsida</taxon>
        <taxon>Magnoliidae</taxon>
        <taxon>Laurales</taxon>
        <taxon>Lauraceae</taxon>
        <taxon>Cinnamomum</taxon>
    </lineage>
</organism>
<evidence type="ECO:0000256" key="2">
    <source>
        <dbReference type="ARBA" id="ARBA00023015"/>
    </source>
</evidence>
<keyword evidence="9" id="KW-1185">Reference proteome</keyword>
<dbReference type="InterPro" id="IPR001471">
    <property type="entry name" value="AP2/ERF_dom"/>
</dbReference>
<comment type="subcellular location">
    <subcellularLocation>
        <location evidence="1">Nucleus</location>
    </subcellularLocation>
</comment>
<dbReference type="Proteomes" id="UP000283530">
    <property type="component" value="Unassembled WGS sequence"/>
</dbReference>
<dbReference type="PROSITE" id="PS51032">
    <property type="entry name" value="AP2_ERF"/>
    <property type="match status" value="1"/>
</dbReference>
<evidence type="ECO:0000256" key="1">
    <source>
        <dbReference type="ARBA" id="ARBA00004123"/>
    </source>
</evidence>
<protein>
    <submittedName>
        <fullName evidence="8">Ethylene-responsive transcription factor ERF071</fullName>
    </submittedName>
</protein>
<dbReference type="SMART" id="SM00380">
    <property type="entry name" value="AP2"/>
    <property type="match status" value="1"/>
</dbReference>
<evidence type="ECO:0000256" key="3">
    <source>
        <dbReference type="ARBA" id="ARBA00023125"/>
    </source>
</evidence>
<evidence type="ECO:0000313" key="9">
    <source>
        <dbReference type="Proteomes" id="UP000283530"/>
    </source>
</evidence>